<dbReference type="GO" id="GO:0016192">
    <property type="term" value="P:vesicle-mediated transport"/>
    <property type="evidence" value="ECO:0007669"/>
    <property type="project" value="UniProtKB-KW"/>
</dbReference>
<dbReference type="InterPro" id="IPR025876">
    <property type="entry name" value="TRAPPC11_C"/>
</dbReference>
<evidence type="ECO:0000259" key="9">
    <source>
        <dbReference type="Pfam" id="PF11817"/>
    </source>
</evidence>
<feature type="domain" description="Trafficking protein particle complex subunit 11 C-terminal" evidence="10">
    <location>
        <begin position="1027"/>
        <end position="1069"/>
    </location>
</feature>
<reference evidence="11" key="1">
    <citation type="submission" date="2017-05" db="UniProtKB">
        <authorList>
            <consortium name="EnsemblMetazoa"/>
        </authorList>
    </citation>
    <scope>IDENTIFICATION</scope>
</reference>
<dbReference type="Pfam" id="PF12742">
    <property type="entry name" value="Gryzun-like"/>
    <property type="match status" value="1"/>
</dbReference>
<dbReference type="FunCoup" id="A0A1X7UEX5">
    <property type="interactions" value="706"/>
</dbReference>
<evidence type="ECO:0000256" key="1">
    <source>
        <dbReference type="ARBA" id="ARBA00001995"/>
    </source>
</evidence>
<accession>A0A1X7UEX5</accession>
<dbReference type="OrthoDB" id="6278596at2759"/>
<name>A0A1X7UEX5_AMPQE</name>
<feature type="compositionally biased region" description="Basic and acidic residues" evidence="8">
    <location>
        <begin position="74"/>
        <end position="83"/>
    </location>
</feature>
<sequence>MADATPSSTGDFSFPPCFLTPTKALVILTGLDTRNNAVHSAIWHLFTSGRSGEALKPVIYKAVTADHIYPRDHSLQQSSDHESNSGSAPPSPAPPPSPPPGGILPCDWIEKHSLEIPSVVVFFFDLDWNHPQWAEKVTECASKVQVIKSSLDFLSTEFCVALIQSVRPLPSGSDPAISEQATEICQALGLQNTNLFVMPYVDRPEGYVTRLEASFYEFALRYYGNYIKKMRVSKDLQVVSHTQQQLVSIGKQFKIAYLTEMKQEHKEALRLYSSCYKYLIECMTLSEDRIMEFKVVAGLLNYKICYLMFDYDDPRQALAQFQNHLDHFKSENGLESLVFQHKEWIGNQFSAFADLFAEAVRKQLRPTQTAHPGIYYYEAIQCLFERRKLQKLYKTSYNLLPKPLPPLTSVEYIGQRPWRLGLSDNQPSMSELRDKSITILQAREYSRDFTYQICLLINKALDHFKQLQHQTNNMISHLTVLLAEEYHLSKDYEKSLILLERIIYVYRDHKWWTIFSSLLQKMLECSYMLGDVKCYVCTAMESISRFTPIDKERKLSIQNNLNLILKGHPPNPEPGLEEVDSSEDVGEMWYSNLAGLAAAAEEGNEEIILMSSLAACSRLYTEVEVSMGFIYRGTQSRALSEAIQVSSVEAVLSGGLFKCVWSRGVSKDDPSLVDWNWNRIKNRRTTLVLQREAKSSLSFEKCPIILLGEYYPIDIKIKNEEASIMKDIKISAVFLLDQHKSKIKEDGTPLVQLYVSPPSPSLSSSSIQQDSLYSIHMLCDTLEPDQELLRTFYVKSVSMGSQSISVSLSYNVDTPVRDDWDPVNCMCLKEEMLMVETVTPLRVNHKIMNMKFQPTDVVFFDEPFLLQSSIHSLSPWQLLLGDTKYQMNKSVVTLNQDDLPGVKDIILSQQDIASDIRCIKVLQSLNSSLSPTLSPPSDIQLTLGTYSYKWNRKREGERKEEEEGDSIGSIMMTGKNHLPQVNVKYLPYNVTAELPSYAIQHEVLLAAYSINNRSIYVHEFEAHLSVNSDFISSGNKLSRFRVLPLSSYSLSFNLFPLSSGYLQLPKLEVTCISQSKLDEQVLQATTASLPTSIYVKPFSSEGVSPPGSVSSSLRTSVTASV</sequence>
<evidence type="ECO:0000256" key="2">
    <source>
        <dbReference type="ARBA" id="ARBA00004222"/>
    </source>
</evidence>
<dbReference type="InterPro" id="IPR021773">
    <property type="entry name" value="TPC11"/>
</dbReference>
<dbReference type="GO" id="GO:0005794">
    <property type="term" value="C:Golgi apparatus"/>
    <property type="evidence" value="ECO:0007669"/>
    <property type="project" value="UniProtKB-SubCell"/>
</dbReference>
<dbReference type="Pfam" id="PF11817">
    <property type="entry name" value="Foie-gras_1"/>
    <property type="match status" value="1"/>
</dbReference>
<dbReference type="AlphaFoldDB" id="A0A1X7UEX5"/>
<keyword evidence="7" id="KW-0333">Golgi apparatus</keyword>
<evidence type="ECO:0000256" key="6">
    <source>
        <dbReference type="ARBA" id="ARBA00022892"/>
    </source>
</evidence>
<comment type="subcellular location">
    <subcellularLocation>
        <location evidence="2">Golgi apparatus</location>
        <location evidence="2">cis-Golgi network</location>
    </subcellularLocation>
</comment>
<proteinExistence type="inferred from homology"/>
<feature type="region of interest" description="Disordered" evidence="8">
    <location>
        <begin position="74"/>
        <end position="104"/>
    </location>
</feature>
<comment type="function">
    <text evidence="1">Involved in endoplasmic reticulum to Golgi apparatus trafficking at a very early stage.</text>
</comment>
<keyword evidence="6" id="KW-0931">ER-Golgi transport</keyword>
<evidence type="ECO:0000256" key="8">
    <source>
        <dbReference type="SAM" id="MobiDB-lite"/>
    </source>
</evidence>
<dbReference type="EnsemblMetazoa" id="Aqu2.1.26013_001">
    <property type="protein sequence ID" value="Aqu2.1.26013_001"/>
    <property type="gene ID" value="Aqu2.1.26013"/>
</dbReference>
<dbReference type="PANTHER" id="PTHR14374:SF0">
    <property type="entry name" value="TRAFFICKING PROTEIN PARTICLE COMPLEX SUBUNIT 11"/>
    <property type="match status" value="1"/>
</dbReference>
<dbReference type="eggNOG" id="KOG4386">
    <property type="taxonomic scope" value="Eukaryota"/>
</dbReference>
<feature type="domain" description="Trafficking protein particle complex subunit 11" evidence="9">
    <location>
        <begin position="289"/>
        <end position="542"/>
    </location>
</feature>
<feature type="region of interest" description="Disordered" evidence="8">
    <location>
        <begin position="1100"/>
        <end position="1121"/>
    </location>
</feature>
<evidence type="ECO:0000256" key="7">
    <source>
        <dbReference type="ARBA" id="ARBA00023034"/>
    </source>
</evidence>
<evidence type="ECO:0000256" key="5">
    <source>
        <dbReference type="ARBA" id="ARBA00022448"/>
    </source>
</evidence>
<dbReference type="InParanoid" id="A0A1X7UEX5"/>
<dbReference type="STRING" id="400682.A0A1X7UEX5"/>
<evidence type="ECO:0000256" key="4">
    <source>
        <dbReference type="ARBA" id="ARBA00021520"/>
    </source>
</evidence>
<evidence type="ECO:0000256" key="3">
    <source>
        <dbReference type="ARBA" id="ARBA00007051"/>
    </source>
</evidence>
<evidence type="ECO:0000313" key="11">
    <source>
        <dbReference type="EnsemblMetazoa" id="Aqu2.1.26013_001"/>
    </source>
</evidence>
<keyword evidence="5" id="KW-0813">Transport</keyword>
<evidence type="ECO:0000259" key="10">
    <source>
        <dbReference type="Pfam" id="PF12742"/>
    </source>
</evidence>
<feature type="compositionally biased region" description="Pro residues" evidence="8">
    <location>
        <begin position="89"/>
        <end position="102"/>
    </location>
</feature>
<protein>
    <recommendedName>
        <fullName evidence="4">Trafficking protein particle complex subunit 11</fullName>
    </recommendedName>
</protein>
<dbReference type="PANTHER" id="PTHR14374">
    <property type="entry name" value="FOIE GRAS"/>
    <property type="match status" value="1"/>
</dbReference>
<organism evidence="11">
    <name type="scientific">Amphimedon queenslandica</name>
    <name type="common">Sponge</name>
    <dbReference type="NCBI Taxonomy" id="400682"/>
    <lineage>
        <taxon>Eukaryota</taxon>
        <taxon>Metazoa</taxon>
        <taxon>Porifera</taxon>
        <taxon>Demospongiae</taxon>
        <taxon>Heteroscleromorpha</taxon>
        <taxon>Haplosclerida</taxon>
        <taxon>Niphatidae</taxon>
        <taxon>Amphimedon</taxon>
    </lineage>
</organism>
<comment type="similarity">
    <text evidence="3">Belongs to the TRAPPC11 family.</text>
</comment>